<dbReference type="Proteomes" id="UP000654345">
    <property type="component" value="Unassembled WGS sequence"/>
</dbReference>
<evidence type="ECO:0000313" key="2">
    <source>
        <dbReference type="Proteomes" id="UP000654345"/>
    </source>
</evidence>
<sequence length="298" mass="33292">MVEEEYSSFQQATDPIAHSYTVEEQFVAAKTGIEQECEDLVYVGPHFVAVVDGATSKTSRRWDGHTGGRIGATVIRDAFDSLPPEVTARQAVDQLTMALQQLYEQHTVVDVMQADPVQRAVASFIAVSFFRREVWLVGDCQCLLNQEHIVNPKEVDRITSLARSLFLEAEIAQGKSLDQLRQEDTGRVFILPLLERQMIFQNNPSAGQYWFPVLDGFHVPDEGIRVLSLPEETTTIILASDGYPVLKETVASSEQALQDLLAEDPLLFRTYLSTKGVAAGNVSYDDRAYIKIRVNKPN</sequence>
<reference evidence="1 2" key="1">
    <citation type="journal article" date="2021" name="Int. J. Syst. Evol. Microbiol.">
        <title>Reticulibacter mediterranei gen. nov., sp. nov., within the new family Reticulibacteraceae fam. nov., and Ktedonospora formicarum gen. nov., sp. nov., Ktedonobacter robiniae sp. nov., Dictyobacter formicarum sp. nov. and Dictyobacter arantiisoli sp. nov., belonging to the class Ktedonobacteria.</title>
        <authorList>
            <person name="Yabe S."/>
            <person name="Zheng Y."/>
            <person name="Wang C.M."/>
            <person name="Sakai Y."/>
            <person name="Abe K."/>
            <person name="Yokota A."/>
            <person name="Donadio S."/>
            <person name="Cavaletti L."/>
            <person name="Monciardini P."/>
        </authorList>
    </citation>
    <scope>NUCLEOTIDE SEQUENCE [LARGE SCALE GENOMIC DNA]</scope>
    <source>
        <strain evidence="1 2">SOSP1-30</strain>
    </source>
</reference>
<protein>
    <recommendedName>
        <fullName evidence="3">PPM-type phosphatase domain-containing protein</fullName>
    </recommendedName>
</protein>
<evidence type="ECO:0000313" key="1">
    <source>
        <dbReference type="EMBL" id="GHO59260.1"/>
    </source>
</evidence>
<dbReference type="SUPFAM" id="SSF81606">
    <property type="entry name" value="PP2C-like"/>
    <property type="match status" value="1"/>
</dbReference>
<keyword evidence="2" id="KW-1185">Reference proteome</keyword>
<dbReference type="Gene3D" id="3.60.40.10">
    <property type="entry name" value="PPM-type phosphatase domain"/>
    <property type="match status" value="1"/>
</dbReference>
<accession>A0ABQ3V457</accession>
<proteinExistence type="predicted"/>
<evidence type="ECO:0008006" key="3">
    <source>
        <dbReference type="Google" id="ProtNLM"/>
    </source>
</evidence>
<gene>
    <name evidence="1" type="ORF">KSB_77350</name>
</gene>
<dbReference type="RefSeq" id="WP_201375461.1">
    <property type="nucleotide sequence ID" value="NZ_BNJG01000003.1"/>
</dbReference>
<dbReference type="InterPro" id="IPR036457">
    <property type="entry name" value="PPM-type-like_dom_sf"/>
</dbReference>
<name>A0ABQ3V457_9CHLR</name>
<organism evidence="1 2">
    <name type="scientific">Ktedonobacter robiniae</name>
    <dbReference type="NCBI Taxonomy" id="2778365"/>
    <lineage>
        <taxon>Bacteria</taxon>
        <taxon>Bacillati</taxon>
        <taxon>Chloroflexota</taxon>
        <taxon>Ktedonobacteria</taxon>
        <taxon>Ktedonobacterales</taxon>
        <taxon>Ktedonobacteraceae</taxon>
        <taxon>Ktedonobacter</taxon>
    </lineage>
</organism>
<dbReference type="EMBL" id="BNJG01000003">
    <property type="protein sequence ID" value="GHO59260.1"/>
    <property type="molecule type" value="Genomic_DNA"/>
</dbReference>
<comment type="caution">
    <text evidence="1">The sequence shown here is derived from an EMBL/GenBank/DDBJ whole genome shotgun (WGS) entry which is preliminary data.</text>
</comment>